<evidence type="ECO:0000313" key="2">
    <source>
        <dbReference type="Proteomes" id="UP000054324"/>
    </source>
</evidence>
<dbReference type="RefSeq" id="XP_009164427.1">
    <property type="nucleotide sequence ID" value="XM_009166163.1"/>
</dbReference>
<protein>
    <submittedName>
        <fullName evidence="1">Uncharacterized protein</fullName>
    </submittedName>
</protein>
<dbReference type="KEGG" id="ovi:T265_02015"/>
<reference evidence="1 2" key="1">
    <citation type="submission" date="2013-11" db="EMBL/GenBank/DDBJ databases">
        <title>Opisthorchis viverrini - life in the bile duct.</title>
        <authorList>
            <person name="Young N.D."/>
            <person name="Nagarajan N."/>
            <person name="Lin S.J."/>
            <person name="Korhonen P.K."/>
            <person name="Jex A.R."/>
            <person name="Hall R.S."/>
            <person name="Safavi-Hemami H."/>
            <person name="Kaewkong W."/>
            <person name="Bertrand D."/>
            <person name="Gao S."/>
            <person name="Seet Q."/>
            <person name="Wongkham S."/>
            <person name="Teh B.T."/>
            <person name="Wongkham C."/>
            <person name="Intapan P.M."/>
            <person name="Maleewong W."/>
            <person name="Yang X."/>
            <person name="Hu M."/>
            <person name="Wang Z."/>
            <person name="Hofmann A."/>
            <person name="Sternberg P.W."/>
            <person name="Tan P."/>
            <person name="Wang J."/>
            <person name="Gasser R.B."/>
        </authorList>
    </citation>
    <scope>NUCLEOTIDE SEQUENCE [LARGE SCALE GENOMIC DNA]</scope>
</reference>
<dbReference type="EMBL" id="KL596641">
    <property type="protein sequence ID" value="KER31781.1"/>
    <property type="molecule type" value="Genomic_DNA"/>
</dbReference>
<dbReference type="Proteomes" id="UP000054324">
    <property type="component" value="Unassembled WGS sequence"/>
</dbReference>
<dbReference type="AlphaFoldDB" id="A0A074ZXH3"/>
<proteinExistence type="predicted"/>
<accession>A0A074ZXH3</accession>
<sequence length="175" mass="20369">MVVQGSSSKRLSLIDAEGSLKCPDASKVHEADAMFVPKKPARTRMSRSLPKRIRRPMEEAPTFFSKSRLQGIQKMSWLFVKCGTAVNQKSANGTYENKPLSWTSLEKNKNVLFRYMRPPRKQAIRVLLERQERRTTTQQWYLRFTDKNGWPPLCLRHSELGMENSTLRQTMVRHT</sequence>
<keyword evidence="2" id="KW-1185">Reference proteome</keyword>
<evidence type="ECO:0000313" key="1">
    <source>
        <dbReference type="EMBL" id="KER31781.1"/>
    </source>
</evidence>
<dbReference type="GeneID" id="20316203"/>
<gene>
    <name evidence="1" type="ORF">T265_02015</name>
</gene>
<dbReference type="CTD" id="20316203"/>
<organism evidence="1 2">
    <name type="scientific">Opisthorchis viverrini</name>
    <name type="common">Southeast Asian liver fluke</name>
    <dbReference type="NCBI Taxonomy" id="6198"/>
    <lineage>
        <taxon>Eukaryota</taxon>
        <taxon>Metazoa</taxon>
        <taxon>Spiralia</taxon>
        <taxon>Lophotrochozoa</taxon>
        <taxon>Platyhelminthes</taxon>
        <taxon>Trematoda</taxon>
        <taxon>Digenea</taxon>
        <taxon>Opisthorchiida</taxon>
        <taxon>Opisthorchiata</taxon>
        <taxon>Opisthorchiidae</taxon>
        <taxon>Opisthorchis</taxon>
    </lineage>
</organism>
<name>A0A074ZXH3_OPIVI</name>